<organism evidence="4 5">
    <name type="scientific">Streptomyces antioxidans</name>
    <dbReference type="NCBI Taxonomy" id="1507734"/>
    <lineage>
        <taxon>Bacteria</taxon>
        <taxon>Bacillati</taxon>
        <taxon>Actinomycetota</taxon>
        <taxon>Actinomycetes</taxon>
        <taxon>Kitasatosporales</taxon>
        <taxon>Streptomycetaceae</taxon>
        <taxon>Streptomyces</taxon>
    </lineage>
</organism>
<dbReference type="Gene3D" id="2.10.70.100">
    <property type="match status" value="1"/>
</dbReference>
<dbReference type="InterPro" id="IPR052016">
    <property type="entry name" value="Bact_Sigma-Reg"/>
</dbReference>
<dbReference type="PANTHER" id="PTHR43156:SF2">
    <property type="entry name" value="STAGE II SPORULATION PROTEIN E"/>
    <property type="match status" value="1"/>
</dbReference>
<keyword evidence="5" id="KW-1185">Reference proteome</keyword>
<dbReference type="InterPro" id="IPR001932">
    <property type="entry name" value="PPM-type_phosphatase-like_dom"/>
</dbReference>
<dbReference type="Gene3D" id="3.60.40.10">
    <property type="entry name" value="PPM-type phosphatase domain"/>
    <property type="match status" value="1"/>
</dbReference>
<dbReference type="PROSITE" id="PS50113">
    <property type="entry name" value="PAC"/>
    <property type="match status" value="1"/>
</dbReference>
<dbReference type="InterPro" id="IPR035965">
    <property type="entry name" value="PAS-like_dom_sf"/>
</dbReference>
<evidence type="ECO:0000313" key="4">
    <source>
        <dbReference type="EMBL" id="OPF76929.1"/>
    </source>
</evidence>
<protein>
    <submittedName>
        <fullName evidence="4">Phosphatase</fullName>
    </submittedName>
</protein>
<dbReference type="Gene3D" id="3.30.450.20">
    <property type="entry name" value="PAS domain"/>
    <property type="match status" value="1"/>
</dbReference>
<dbReference type="InterPro" id="IPR000700">
    <property type="entry name" value="PAS-assoc_C"/>
</dbReference>
<dbReference type="Pfam" id="PF07228">
    <property type="entry name" value="SpoIIE"/>
    <property type="match status" value="1"/>
</dbReference>
<dbReference type="InterPro" id="IPR036457">
    <property type="entry name" value="PPM-type-like_dom_sf"/>
</dbReference>
<accession>A0A1V4D1C9</accession>
<dbReference type="Pfam" id="PF08447">
    <property type="entry name" value="PAS_3"/>
    <property type="match status" value="1"/>
</dbReference>
<feature type="region of interest" description="Disordered" evidence="2">
    <location>
        <begin position="81"/>
        <end position="101"/>
    </location>
</feature>
<dbReference type="SMART" id="SM00331">
    <property type="entry name" value="PP2C_SIG"/>
    <property type="match status" value="1"/>
</dbReference>
<keyword evidence="1" id="KW-0378">Hydrolase</keyword>
<feature type="compositionally biased region" description="Low complexity" evidence="2">
    <location>
        <begin position="134"/>
        <end position="148"/>
    </location>
</feature>
<evidence type="ECO:0000256" key="1">
    <source>
        <dbReference type="ARBA" id="ARBA00022801"/>
    </source>
</evidence>
<dbReference type="OrthoDB" id="341868at2"/>
<dbReference type="SUPFAM" id="SSF55785">
    <property type="entry name" value="PYP-like sensor domain (PAS domain)"/>
    <property type="match status" value="1"/>
</dbReference>
<evidence type="ECO:0000313" key="5">
    <source>
        <dbReference type="Proteomes" id="UP000033615"/>
    </source>
</evidence>
<evidence type="ECO:0000259" key="3">
    <source>
        <dbReference type="PROSITE" id="PS50113"/>
    </source>
</evidence>
<proteinExistence type="predicted"/>
<reference evidence="4" key="1">
    <citation type="submission" date="2016-12" db="EMBL/GenBank/DDBJ databases">
        <title>Genome sequence of Streptomyces antioxidans MUSC 164.</title>
        <authorList>
            <person name="Lee L.-H."/>
            <person name="Ser H.-L."/>
        </authorList>
    </citation>
    <scope>NUCLEOTIDE SEQUENCE [LARGE SCALE GENOMIC DNA]</scope>
    <source>
        <strain evidence="4">MUSC 164</strain>
    </source>
</reference>
<evidence type="ECO:0000256" key="2">
    <source>
        <dbReference type="SAM" id="MobiDB-lite"/>
    </source>
</evidence>
<dbReference type="InterPro" id="IPR000014">
    <property type="entry name" value="PAS"/>
</dbReference>
<sequence>MPSPRSADHPAVPPPQRDTVDALISQTQLLRGGLDAVRRDTVADLGGTDDAQVRWQRALCELAAHQLDDLGRHLGELREGLPADAPETAGPARPVDPTGTAGPIETIGPAATIGSAETFDSVEPIDSVEAIGLPGPEGDAAGGAPARSEAADHAPTGGGSLLSRVGSAEWNLLTDEVIWSDELCRIFGRDPGDGGLTLDELPSWVFSEDQPILTAMVTDCLVDGKPIDGEFRVVREDEVVRTVHMAGEPVLDTDGSTASMWAVLRDVSELRRSERAVRESRDTLRHQRRIARTERRLAVEVQEAVLPPWRGSLRLPARDGFPGAGPAADGAALDLAAHYLPSESSAQIGGDWYDALELPGGHTLLSVGGLTGHGVTATCGMAMLLGAVRGMAVAGIEPGALMGRLNQLLAVSSQPALVGAVCAQYDPGTRTLAWAQAGHPAPLLFRDGTGRPLRSPDGVLLGATAGAAYTQCAERLEPGDLLVLHTGRLARDAEGATERLLALAPRLTAAHGAQECVRTVAEAFGDEPRENDACVLIARVTGARA</sequence>
<dbReference type="GO" id="GO:0016791">
    <property type="term" value="F:phosphatase activity"/>
    <property type="evidence" value="ECO:0007669"/>
    <property type="project" value="TreeGrafter"/>
</dbReference>
<dbReference type="CDD" id="cd00130">
    <property type="entry name" value="PAS"/>
    <property type="match status" value="1"/>
</dbReference>
<feature type="region of interest" description="Disordered" evidence="2">
    <location>
        <begin position="129"/>
        <end position="159"/>
    </location>
</feature>
<comment type="caution">
    <text evidence="4">The sequence shown here is derived from an EMBL/GenBank/DDBJ whole genome shotgun (WGS) entry which is preliminary data.</text>
</comment>
<dbReference type="InterPro" id="IPR013655">
    <property type="entry name" value="PAS_fold_3"/>
</dbReference>
<feature type="domain" description="PAC" evidence="3">
    <location>
        <begin position="227"/>
        <end position="279"/>
    </location>
</feature>
<dbReference type="EMBL" id="LAKD02000055">
    <property type="protein sequence ID" value="OPF76929.1"/>
    <property type="molecule type" value="Genomic_DNA"/>
</dbReference>
<gene>
    <name evidence="4" type="ORF">VT50_0222320</name>
</gene>
<name>A0A1V4D1C9_9ACTN</name>
<dbReference type="AlphaFoldDB" id="A0A1V4D1C9"/>
<dbReference type="PANTHER" id="PTHR43156">
    <property type="entry name" value="STAGE II SPORULATION PROTEIN E-RELATED"/>
    <property type="match status" value="1"/>
</dbReference>
<dbReference type="RefSeq" id="WP_046087227.1">
    <property type="nucleotide sequence ID" value="NZ_LAKD02000055.1"/>
</dbReference>
<dbReference type="Proteomes" id="UP000033615">
    <property type="component" value="Unassembled WGS sequence"/>
</dbReference>